<dbReference type="RefSeq" id="WP_045797118.1">
    <property type="nucleotide sequence ID" value="NZ_LANP01000007.1"/>
</dbReference>
<keyword evidence="1" id="KW-1133">Transmembrane helix</keyword>
<dbReference type="STRING" id="1359168.OCHUTO_0376"/>
<feature type="transmembrane region" description="Helical" evidence="1">
    <location>
        <begin position="21"/>
        <end position="47"/>
    </location>
</feature>
<reference evidence="2 3" key="1">
    <citation type="submission" date="2015-02" db="EMBL/GenBank/DDBJ databases">
        <title>Genome Sequencing of Rickettsiales.</title>
        <authorList>
            <person name="Daugherty S.C."/>
            <person name="Su Q."/>
            <person name="Abolude K."/>
            <person name="Beier-Sexton M."/>
            <person name="Carlyon J.A."/>
            <person name="Carter R."/>
            <person name="Day N.P."/>
            <person name="Dumler S.J."/>
            <person name="Dyachenko V."/>
            <person name="Godinez A."/>
            <person name="Kurtti T.J."/>
            <person name="Lichay M."/>
            <person name="Mullins K.E."/>
            <person name="Ott S."/>
            <person name="Pappas-Brown V."/>
            <person name="Paris D.H."/>
            <person name="Patel P."/>
            <person name="Richards A.L."/>
            <person name="Sadzewicz L."/>
            <person name="Sears K."/>
            <person name="Seidman D."/>
            <person name="Sengamalay N."/>
            <person name="Stenos J."/>
            <person name="Tallon L.J."/>
            <person name="Vincent G."/>
            <person name="Fraser C.M."/>
            <person name="Munderloh U."/>
            <person name="Dunning-Hotopp J.C."/>
        </authorList>
    </citation>
    <scope>NUCLEOTIDE SEQUENCE [LARGE SCALE GENOMIC DNA]</scope>
    <source>
        <strain evidence="2 3">Fuller</strain>
    </source>
</reference>
<sequence length="262" mass="30365">MFIKRLISYLDINNKITYGQYFAYVILMLLILLAELICLYYIAFYYLSADIPIIKNDNFLHKIKPKVVGGIKILNSDKTIYDKIKNENSSTNNQVKISPLPEQPLKISDNENYILKNEEVIYADLTTAEPTANAFSTRNVNKVDSNNKPLLQDLEIIILDKFDNRLKNLLLHLPTKKHSIRKYRLYLDSSYNADLAKEMWQQIFENNKKVLKNYDYIIDKVIIDSSKVIYNILAGEFSSFSNALTLCKKLISNQQNCVVVQC</sequence>
<dbReference type="EMBL" id="LANP01000007">
    <property type="protein sequence ID" value="KJV56641.1"/>
    <property type="molecule type" value="Genomic_DNA"/>
</dbReference>
<keyword evidence="1" id="KW-0812">Transmembrane</keyword>
<dbReference type="PATRIC" id="fig|1359168.3.peg.1132"/>
<evidence type="ECO:0000313" key="2">
    <source>
        <dbReference type="EMBL" id="KJV56641.1"/>
    </source>
</evidence>
<accession>A0A0F3MLW4</accession>
<evidence type="ECO:0000256" key="1">
    <source>
        <dbReference type="SAM" id="Phobius"/>
    </source>
</evidence>
<protein>
    <submittedName>
        <fullName evidence="2">Sporulation related domain protein</fullName>
    </submittedName>
</protein>
<proteinExistence type="predicted"/>
<keyword evidence="3" id="KW-1185">Reference proteome</keyword>
<keyword evidence="1" id="KW-0472">Membrane</keyword>
<evidence type="ECO:0000313" key="3">
    <source>
        <dbReference type="Proteomes" id="UP000033616"/>
    </source>
</evidence>
<organism evidence="2 3">
    <name type="scientific">Orientia chuto str. Dubai</name>
    <dbReference type="NCBI Taxonomy" id="1359168"/>
    <lineage>
        <taxon>Bacteria</taxon>
        <taxon>Pseudomonadati</taxon>
        <taxon>Pseudomonadota</taxon>
        <taxon>Alphaproteobacteria</taxon>
        <taxon>Rickettsiales</taxon>
        <taxon>Rickettsiaceae</taxon>
        <taxon>Rickettsieae</taxon>
        <taxon>Orientia</taxon>
    </lineage>
</organism>
<name>A0A0F3MLW4_9RICK</name>
<dbReference type="OrthoDB" id="7161131at2"/>
<comment type="caution">
    <text evidence="2">The sequence shown here is derived from an EMBL/GenBank/DDBJ whole genome shotgun (WGS) entry which is preliminary data.</text>
</comment>
<dbReference type="Proteomes" id="UP000033616">
    <property type="component" value="Unassembled WGS sequence"/>
</dbReference>
<dbReference type="AlphaFoldDB" id="A0A0F3MLW4"/>
<gene>
    <name evidence="2" type="ORF">OCHUTO_0376</name>
</gene>